<dbReference type="InterPro" id="IPR001387">
    <property type="entry name" value="Cro/C1-type_HTH"/>
</dbReference>
<dbReference type="InterPro" id="IPR010982">
    <property type="entry name" value="Lambda_DNA-bd_dom_sf"/>
</dbReference>
<dbReference type="RefSeq" id="WP_326836530.1">
    <property type="nucleotide sequence ID" value="NZ_CP142149.1"/>
</dbReference>
<dbReference type="SUPFAM" id="SSF47413">
    <property type="entry name" value="lambda repressor-like DNA-binding domains"/>
    <property type="match status" value="1"/>
</dbReference>
<keyword evidence="3" id="KW-1185">Reference proteome</keyword>
<gene>
    <name evidence="2" type="ORF">VSH64_16725</name>
</gene>
<dbReference type="SMART" id="SM00530">
    <property type="entry name" value="HTH_XRE"/>
    <property type="match status" value="1"/>
</dbReference>
<dbReference type="Gene3D" id="3.30.450.180">
    <property type="match status" value="1"/>
</dbReference>
<dbReference type="PANTHER" id="PTHR35010:SF2">
    <property type="entry name" value="BLL4672 PROTEIN"/>
    <property type="match status" value="1"/>
</dbReference>
<dbReference type="CDD" id="cd00093">
    <property type="entry name" value="HTH_XRE"/>
    <property type="match status" value="1"/>
</dbReference>
<dbReference type="EMBL" id="CP142149">
    <property type="protein sequence ID" value="WSE33731.1"/>
    <property type="molecule type" value="Genomic_DNA"/>
</dbReference>
<dbReference type="Pfam" id="PF17765">
    <property type="entry name" value="MLTR_LBD"/>
    <property type="match status" value="1"/>
</dbReference>
<reference evidence="2 3" key="1">
    <citation type="journal article" date="2015" name="Int. J. Syst. Evol. Microbiol.">
        <title>Amycolatopsis rhabdoformis sp. nov., an actinomycete isolated from a tropical forest soil.</title>
        <authorList>
            <person name="Souza W.R."/>
            <person name="Silva R.E."/>
            <person name="Goodfellow M."/>
            <person name="Busarakam K."/>
            <person name="Figueiro F.S."/>
            <person name="Ferreira D."/>
            <person name="Rodrigues-Filho E."/>
            <person name="Moraes L.A.B."/>
            <person name="Zucchi T.D."/>
        </authorList>
    </citation>
    <scope>NUCLEOTIDE SEQUENCE [LARGE SCALE GENOMIC DNA]</scope>
    <source>
        <strain evidence="2 3">NCIMB 14900</strain>
    </source>
</reference>
<name>A0ABZ1IIW4_9PSEU</name>
<evidence type="ECO:0000313" key="3">
    <source>
        <dbReference type="Proteomes" id="UP001330812"/>
    </source>
</evidence>
<dbReference type="PROSITE" id="PS50943">
    <property type="entry name" value="HTH_CROC1"/>
    <property type="match status" value="1"/>
</dbReference>
<organism evidence="2 3">
    <name type="scientific">Amycolatopsis rhabdoformis</name>
    <dbReference type="NCBI Taxonomy" id="1448059"/>
    <lineage>
        <taxon>Bacteria</taxon>
        <taxon>Bacillati</taxon>
        <taxon>Actinomycetota</taxon>
        <taxon>Actinomycetes</taxon>
        <taxon>Pseudonocardiales</taxon>
        <taxon>Pseudonocardiaceae</taxon>
        <taxon>Amycolatopsis</taxon>
    </lineage>
</organism>
<evidence type="ECO:0000259" key="1">
    <source>
        <dbReference type="PROSITE" id="PS50943"/>
    </source>
</evidence>
<dbReference type="InterPro" id="IPR041413">
    <property type="entry name" value="MLTR_LBD"/>
</dbReference>
<dbReference type="PANTHER" id="PTHR35010">
    <property type="entry name" value="BLL4672 PROTEIN-RELATED"/>
    <property type="match status" value="1"/>
</dbReference>
<dbReference type="Pfam" id="PF13560">
    <property type="entry name" value="HTH_31"/>
    <property type="match status" value="1"/>
</dbReference>
<feature type="domain" description="HTH cro/C1-type" evidence="1">
    <location>
        <begin position="34"/>
        <end position="85"/>
    </location>
</feature>
<dbReference type="Gene3D" id="1.10.260.40">
    <property type="entry name" value="lambda repressor-like DNA-binding domains"/>
    <property type="match status" value="1"/>
</dbReference>
<evidence type="ECO:0000313" key="2">
    <source>
        <dbReference type="EMBL" id="WSE33731.1"/>
    </source>
</evidence>
<dbReference type="Proteomes" id="UP001330812">
    <property type="component" value="Chromosome"/>
</dbReference>
<proteinExistence type="predicted"/>
<protein>
    <submittedName>
        <fullName evidence="2">Helix-turn-helix domain-containing protein</fullName>
    </submittedName>
</protein>
<sequence length="285" mass="31260">MDGVTGPDELASTLRGWRERLVPGRAGLPVHGPRRARGLRREELAVLAGLAVDHVVRLEQGRASAPPVQVCVALARALHLSDAEQERLFRLAGHELGGGRVGRLVPESTRRLLERLDDHPIAVHDAMWTLIAWNRPWVALLGEPAARDDERNAVWRHFTGSPSRTVLTAEERDDYEASLVADLRLAYSRYPSDPELAALVDRMGSMSDGFRSRWDTPGADGLCRQPACLTVVHPDVGRLDLDRDVLVTRHGDLRIVVCTARPGTESAARLALLGALEFESMAPPG</sequence>
<accession>A0ABZ1IIW4</accession>